<dbReference type="InterPro" id="IPR046349">
    <property type="entry name" value="C1-like_sf"/>
</dbReference>
<evidence type="ECO:0000256" key="10">
    <source>
        <dbReference type="ARBA" id="ARBA00022777"/>
    </source>
</evidence>
<comment type="similarity">
    <text evidence="4 14">Belongs to the eukaryotic diacylglycerol kinase family.</text>
</comment>
<evidence type="ECO:0000259" key="15">
    <source>
        <dbReference type="PROSITE" id="PS50081"/>
    </source>
</evidence>
<comment type="catalytic activity">
    <reaction evidence="14">
        <text>a 1,2-diacyl-sn-glycerol + ATP = a 1,2-diacyl-sn-glycero-3-phosphate + ADP + H(+)</text>
        <dbReference type="Rhea" id="RHEA:10272"/>
        <dbReference type="ChEBI" id="CHEBI:15378"/>
        <dbReference type="ChEBI" id="CHEBI:17815"/>
        <dbReference type="ChEBI" id="CHEBI:30616"/>
        <dbReference type="ChEBI" id="CHEBI:58608"/>
        <dbReference type="ChEBI" id="CHEBI:456216"/>
        <dbReference type="EC" id="2.7.1.107"/>
    </reaction>
</comment>
<dbReference type="InterPro" id="IPR013761">
    <property type="entry name" value="SAM/pointed_sf"/>
</dbReference>
<evidence type="ECO:0000259" key="16">
    <source>
        <dbReference type="PROSITE" id="PS50105"/>
    </source>
</evidence>
<proteinExistence type="inferred from homology"/>
<evidence type="ECO:0000256" key="6">
    <source>
        <dbReference type="ARBA" id="ARBA00022679"/>
    </source>
</evidence>
<keyword evidence="19" id="KW-1185">Reference proteome</keyword>
<dbReference type="GO" id="GO:0005524">
    <property type="term" value="F:ATP binding"/>
    <property type="evidence" value="ECO:0007669"/>
    <property type="project" value="UniProtKB-KW"/>
</dbReference>
<evidence type="ECO:0000256" key="7">
    <source>
        <dbReference type="ARBA" id="ARBA00022723"/>
    </source>
</evidence>
<dbReference type="OrthoDB" id="196165at2759"/>
<comment type="subcellular location">
    <subcellularLocation>
        <location evidence="2">Cytoplasm</location>
    </subcellularLocation>
</comment>
<dbReference type="Pfam" id="PF00781">
    <property type="entry name" value="DAGK_cat"/>
    <property type="match status" value="1"/>
</dbReference>
<dbReference type="PROSITE" id="PS50105">
    <property type="entry name" value="SAM_DOMAIN"/>
    <property type="match status" value="1"/>
</dbReference>
<dbReference type="Proteomes" id="UP000001307">
    <property type="component" value="Unassembled WGS sequence"/>
</dbReference>
<evidence type="ECO:0000256" key="4">
    <source>
        <dbReference type="ARBA" id="ARBA00009280"/>
    </source>
</evidence>
<organism evidence="18 19">
    <name type="scientific">Oikopleura dioica</name>
    <name type="common">Tunicate</name>
    <dbReference type="NCBI Taxonomy" id="34765"/>
    <lineage>
        <taxon>Eukaryota</taxon>
        <taxon>Metazoa</taxon>
        <taxon>Chordata</taxon>
        <taxon>Tunicata</taxon>
        <taxon>Appendicularia</taxon>
        <taxon>Copelata</taxon>
        <taxon>Oikopleuridae</taxon>
        <taxon>Oikopleura</taxon>
    </lineage>
</organism>
<dbReference type="InterPro" id="IPR002219">
    <property type="entry name" value="PKC_DAG/PE"/>
</dbReference>
<evidence type="ECO:0000256" key="9">
    <source>
        <dbReference type="ARBA" id="ARBA00022741"/>
    </source>
</evidence>
<dbReference type="InterPro" id="IPR017438">
    <property type="entry name" value="ATP-NAD_kinase_N"/>
</dbReference>
<evidence type="ECO:0000256" key="12">
    <source>
        <dbReference type="ARBA" id="ARBA00022840"/>
    </source>
</evidence>
<dbReference type="CDD" id="cd20800">
    <property type="entry name" value="C1_DGK_typeII_rpt1"/>
    <property type="match status" value="1"/>
</dbReference>
<dbReference type="InterPro" id="IPR037607">
    <property type="entry name" value="DGK"/>
</dbReference>
<dbReference type="SMART" id="SM00109">
    <property type="entry name" value="C1"/>
    <property type="match status" value="2"/>
</dbReference>
<dbReference type="InterPro" id="IPR001660">
    <property type="entry name" value="SAM"/>
</dbReference>
<dbReference type="Pfam" id="PF00609">
    <property type="entry name" value="DAGK_acc"/>
    <property type="match status" value="1"/>
</dbReference>
<dbReference type="EMBL" id="FN653018">
    <property type="protein sequence ID" value="CBY22072.1"/>
    <property type="molecule type" value="Genomic_DNA"/>
</dbReference>
<dbReference type="CDD" id="cd20852">
    <property type="entry name" value="C1_DGK_typeII_rpt2"/>
    <property type="match status" value="1"/>
</dbReference>
<dbReference type="InterPro" id="IPR000756">
    <property type="entry name" value="Diacylglycerol_kin_accessory"/>
</dbReference>
<evidence type="ECO:0000313" key="19">
    <source>
        <dbReference type="Proteomes" id="UP000001307"/>
    </source>
</evidence>
<dbReference type="Pfam" id="PF00130">
    <property type="entry name" value="C1_1"/>
    <property type="match status" value="1"/>
</dbReference>
<dbReference type="Gene3D" id="1.10.150.50">
    <property type="entry name" value="Transcription Factor, Ets-1"/>
    <property type="match status" value="1"/>
</dbReference>
<feature type="domain" description="Phorbol-ester/DAG-type" evidence="15">
    <location>
        <begin position="18"/>
        <end position="68"/>
    </location>
</feature>
<evidence type="ECO:0000313" key="18">
    <source>
        <dbReference type="EMBL" id="CBY22072.1"/>
    </source>
</evidence>
<dbReference type="EC" id="2.7.1.107" evidence="14"/>
<dbReference type="GO" id="GO:0046872">
    <property type="term" value="F:metal ion binding"/>
    <property type="evidence" value="ECO:0007669"/>
    <property type="project" value="UniProtKB-KW"/>
</dbReference>
<evidence type="ECO:0000259" key="17">
    <source>
        <dbReference type="PROSITE" id="PS50146"/>
    </source>
</evidence>
<reference evidence="18 19" key="1">
    <citation type="journal article" date="2010" name="Science">
        <title>Plasticity of animal genome architecture unmasked by rapid evolution of a pelagic tunicate.</title>
        <authorList>
            <person name="Denoeud F."/>
            <person name="Henriet S."/>
            <person name="Mungpakdee S."/>
            <person name="Aury J.M."/>
            <person name="Da Silva C."/>
            <person name="Brinkmann H."/>
            <person name="Mikhaleva J."/>
            <person name="Olsen L.C."/>
            <person name="Jubin C."/>
            <person name="Canestro C."/>
            <person name="Bouquet J.M."/>
            <person name="Danks G."/>
            <person name="Poulain J."/>
            <person name="Campsteijn C."/>
            <person name="Adamski M."/>
            <person name="Cross I."/>
            <person name="Yadetie F."/>
            <person name="Muffato M."/>
            <person name="Louis A."/>
            <person name="Butcher S."/>
            <person name="Tsagkogeorga G."/>
            <person name="Konrad A."/>
            <person name="Singh S."/>
            <person name="Jensen M.F."/>
            <person name="Cong E.H."/>
            <person name="Eikeseth-Otteraa H."/>
            <person name="Noel B."/>
            <person name="Anthouard V."/>
            <person name="Porcel B.M."/>
            <person name="Kachouri-Lafond R."/>
            <person name="Nishino A."/>
            <person name="Ugolini M."/>
            <person name="Chourrout P."/>
            <person name="Nishida H."/>
            <person name="Aasland R."/>
            <person name="Huzurbazar S."/>
            <person name="Westhof E."/>
            <person name="Delsuc F."/>
            <person name="Lehrach H."/>
            <person name="Reinhardt R."/>
            <person name="Weissenbach J."/>
            <person name="Roy S.W."/>
            <person name="Artiguenave F."/>
            <person name="Postlethwait J.H."/>
            <person name="Manak J.R."/>
            <person name="Thompson E.M."/>
            <person name="Jaillon O."/>
            <person name="Du Pasquier L."/>
            <person name="Boudinot P."/>
            <person name="Liberles D.A."/>
            <person name="Volff J.N."/>
            <person name="Philippe H."/>
            <person name="Lenhard B."/>
            <person name="Roest Crollius H."/>
            <person name="Wincker P."/>
            <person name="Chourrout D."/>
        </authorList>
    </citation>
    <scope>NUCLEOTIDE SEQUENCE [LARGE SCALE GENOMIC DNA]</scope>
</reference>
<evidence type="ECO:0000256" key="5">
    <source>
        <dbReference type="ARBA" id="ARBA00022490"/>
    </source>
</evidence>
<dbReference type="GO" id="GO:0004143">
    <property type="term" value="F:ATP-dependent diacylglycerol kinase activity"/>
    <property type="evidence" value="ECO:0007669"/>
    <property type="project" value="UniProtKB-EC"/>
</dbReference>
<dbReference type="SUPFAM" id="SSF47769">
    <property type="entry name" value="SAM/Pointed domain"/>
    <property type="match status" value="1"/>
</dbReference>
<dbReference type="UniPathway" id="UPA00230"/>
<keyword evidence="12 14" id="KW-0067">ATP-binding</keyword>
<dbReference type="GO" id="GO:0005886">
    <property type="term" value="C:plasma membrane"/>
    <property type="evidence" value="ECO:0007669"/>
    <property type="project" value="TreeGrafter"/>
</dbReference>
<comment type="pathway">
    <text evidence="3">Lipid metabolism; glycerolipid metabolism.</text>
</comment>
<evidence type="ECO:0000256" key="2">
    <source>
        <dbReference type="ARBA" id="ARBA00004496"/>
    </source>
</evidence>
<evidence type="ECO:0000256" key="1">
    <source>
        <dbReference type="ARBA" id="ARBA00002064"/>
    </source>
</evidence>
<dbReference type="SMART" id="SM00045">
    <property type="entry name" value="DAGKa"/>
    <property type="match status" value="1"/>
</dbReference>
<dbReference type="GO" id="GO:0007200">
    <property type="term" value="P:phospholipase C-activating G protein-coupled receptor signaling pathway"/>
    <property type="evidence" value="ECO:0007669"/>
    <property type="project" value="InterPro"/>
</dbReference>
<dbReference type="SMART" id="SM00046">
    <property type="entry name" value="DAGKc"/>
    <property type="match status" value="1"/>
</dbReference>
<dbReference type="PROSITE" id="PS50081">
    <property type="entry name" value="ZF_DAG_PE_2"/>
    <property type="match status" value="2"/>
</dbReference>
<dbReference type="SUPFAM" id="SSF111331">
    <property type="entry name" value="NAD kinase/diacylglycerol kinase-like"/>
    <property type="match status" value="1"/>
</dbReference>
<dbReference type="PANTHER" id="PTHR11255:SF109">
    <property type="entry name" value="DIACYLGLYCEROL KINASE ETA"/>
    <property type="match status" value="1"/>
</dbReference>
<sequence length="741" mass="84539">MEDWIESIKSAIPDGGASHTWYITSHGKPMFCNVCEHHLNGLKQKALSCEVCKIRVHRSCATQCMQECKWRTIEQVKVVESKNGETHQQHQWLVGNIPVNSKCAACKKACGSILRLSEDRRCLWCRDIYHAQCIGGHLRCSFGLNSNSILKPLALSEYDKEEDVWRARTCPKTPKPMLVFVNSKSGDNKGVQFLRRFRQHLNPKQVYDLMRAGPLPGLNVFKRLENFQVLICGGDGSISWVLSEMDRLGLTPKTQVGVLPLGTGNDLSQVLGWGDVFNDDAKVPTLLEQYACAKTKMLDRWSIMVYEDKPHLKSFLGLNDFNERYVMNNYFGIGLDAKIVLDFHHYRDKNQKNCGRNLNKLSMTRFSAKELLKQSHKKLNKKIRLFCDDKEINLPDLQGVLVLNIPSYAAGINFWGDQSGGTSFVTPSFSDRMIEVIGIFGVMQLGMSQAFLGLPQRVSQRHRIAQCSTLKIVIGGNEPIPVQVDGEAWMQNPGVIKIEHKNRVQMLARDVNAELIMSETALTIEEINSFARFASEMLICIASSDEFGRDELSPEKDKIDDFLDCIQISKLPIRYDVTDTLIEVVDSLCSSPSIARDRKDHIRSKFEKLGEISWFRISVERHNISKPPRPNMISRFLHPKRSNRDSLYNNMYRLDLPYDVRTWDEDAVRTWAESLKISKQSAKKISENHVLGSDLIHFDFKDLKQMGISGEDLRRLSDEINELQRLHQRQMKSKSTSDLPS</sequence>
<dbReference type="GO" id="GO:0046486">
    <property type="term" value="P:glycerolipid metabolic process"/>
    <property type="evidence" value="ECO:0007669"/>
    <property type="project" value="UniProtKB-UniPathway"/>
</dbReference>
<gene>
    <name evidence="18" type="ORF">GSOID_T00011614001</name>
</gene>
<dbReference type="PROSITE" id="PS00479">
    <property type="entry name" value="ZF_DAG_PE_1"/>
    <property type="match status" value="1"/>
</dbReference>
<dbReference type="InParanoid" id="E4WXI0"/>
<keyword evidence="10 14" id="KW-0418">Kinase</keyword>
<dbReference type="Gene3D" id="2.60.200.40">
    <property type="match status" value="1"/>
</dbReference>
<comment type="function">
    <text evidence="1">Phosphorylates diacylglycerol (DAG) to generate phosphatidic acid (PA).</text>
</comment>
<keyword evidence="8" id="KW-0677">Repeat</keyword>
<comment type="catalytic activity">
    <reaction evidence="13">
        <text>1,2-di-(9Z-octadecenoyl)-sn-glycerol + ATP = 1,2-di-(9Z-octadecenoyl)-sn-glycero-3-phosphate + ADP + H(+)</text>
        <dbReference type="Rhea" id="RHEA:40327"/>
        <dbReference type="ChEBI" id="CHEBI:15378"/>
        <dbReference type="ChEBI" id="CHEBI:30616"/>
        <dbReference type="ChEBI" id="CHEBI:52333"/>
        <dbReference type="ChEBI" id="CHEBI:74546"/>
        <dbReference type="ChEBI" id="CHEBI:456216"/>
    </reaction>
    <physiologicalReaction direction="left-to-right" evidence="13">
        <dbReference type="Rhea" id="RHEA:40328"/>
    </physiologicalReaction>
</comment>
<name>E4WXI0_OIKDI</name>
<keyword evidence="7" id="KW-0479">Metal-binding</keyword>
<dbReference type="Gene3D" id="3.40.50.10330">
    <property type="entry name" value="Probable inorganic polyphosphate/atp-NAD kinase, domain 1"/>
    <property type="match status" value="1"/>
</dbReference>
<keyword evidence="11" id="KW-0862">Zinc</keyword>
<feature type="domain" description="Phorbol-ester/DAG-type" evidence="15">
    <location>
        <begin position="89"/>
        <end position="140"/>
    </location>
</feature>
<evidence type="ECO:0000256" key="11">
    <source>
        <dbReference type="ARBA" id="ARBA00022833"/>
    </source>
</evidence>
<dbReference type="PROSITE" id="PS50146">
    <property type="entry name" value="DAGK"/>
    <property type="match status" value="1"/>
</dbReference>
<dbReference type="PANTHER" id="PTHR11255">
    <property type="entry name" value="DIACYLGLYCEROL KINASE"/>
    <property type="match status" value="1"/>
</dbReference>
<evidence type="ECO:0000256" key="14">
    <source>
        <dbReference type="RuleBase" id="RU361128"/>
    </source>
</evidence>
<feature type="domain" description="SAM" evidence="16">
    <location>
        <begin position="663"/>
        <end position="709"/>
    </location>
</feature>
<dbReference type="InterPro" id="IPR016064">
    <property type="entry name" value="NAD/diacylglycerol_kinase_sf"/>
</dbReference>
<keyword evidence="5" id="KW-0963">Cytoplasm</keyword>
<dbReference type="GO" id="GO:0005737">
    <property type="term" value="C:cytoplasm"/>
    <property type="evidence" value="ECO:0007669"/>
    <property type="project" value="UniProtKB-SubCell"/>
</dbReference>
<keyword evidence="9 14" id="KW-0547">Nucleotide-binding</keyword>
<dbReference type="FunFam" id="2.60.200.40:FF:000012">
    <property type="entry name" value="Diacylglycerol kinase"/>
    <property type="match status" value="1"/>
</dbReference>
<evidence type="ECO:0000256" key="13">
    <source>
        <dbReference type="ARBA" id="ARBA00023371"/>
    </source>
</evidence>
<keyword evidence="6 14" id="KW-0808">Transferase</keyword>
<dbReference type="InterPro" id="IPR001206">
    <property type="entry name" value="Diacylglycerol_kinase_cat_dom"/>
</dbReference>
<evidence type="ECO:0000256" key="3">
    <source>
        <dbReference type="ARBA" id="ARBA00005175"/>
    </source>
</evidence>
<evidence type="ECO:0000256" key="8">
    <source>
        <dbReference type="ARBA" id="ARBA00022737"/>
    </source>
</evidence>
<accession>E4WXI0</accession>
<dbReference type="Gene3D" id="3.30.60.20">
    <property type="match status" value="2"/>
</dbReference>
<protein>
    <recommendedName>
        <fullName evidence="14">Diacylglycerol kinase</fullName>
        <shortName evidence="14">DAG kinase</shortName>
        <ecNumber evidence="14">2.7.1.107</ecNumber>
    </recommendedName>
</protein>
<feature type="domain" description="DAGKc" evidence="17">
    <location>
        <begin position="172"/>
        <end position="307"/>
    </location>
</feature>
<dbReference type="SUPFAM" id="SSF57889">
    <property type="entry name" value="Cysteine-rich domain"/>
    <property type="match status" value="2"/>
</dbReference>
<dbReference type="AlphaFoldDB" id="E4WXI0"/>